<evidence type="ECO:0000313" key="3">
    <source>
        <dbReference type="EMBL" id="AIR77935.1"/>
    </source>
</evidence>
<dbReference type="EMBL" id="KM526941">
    <property type="protein sequence ID" value="AIR77935.1"/>
    <property type="molecule type" value="Genomic_DNA"/>
</dbReference>
<feature type="non-terminal residue" evidence="3">
    <location>
        <position position="1"/>
    </location>
</feature>
<gene>
    <name evidence="3" type="primary">CYC2A</name>
</gene>
<dbReference type="PROSITE" id="PS51370">
    <property type="entry name" value="R"/>
    <property type="match status" value="1"/>
</dbReference>
<feature type="non-terminal residue" evidence="3">
    <location>
        <position position="232"/>
    </location>
</feature>
<protein>
    <submittedName>
        <fullName evidence="3">TCP transcription factor</fullName>
    </submittedName>
</protein>
<accession>A0A096ZGN2</accession>
<dbReference type="InterPro" id="IPR017887">
    <property type="entry name" value="TF_TCP_subgr"/>
</dbReference>
<sequence length="232" mass="25966">TLNWLLTKSRIAIQELKEKKQTLHAGCKTNSSSPSECEVVSGTSEAAHVFGVCLGADSKRTWPRRASKAKGLKQTSHAALVLARESRARARARARERTKEKMSVKKFNDVKKASPLSPSIMDRTRPWNQIGVCKIHDSNGYNIPCLKIDAQMGTNPSLHYHYQIGNEVGTRDLYEESNPSCGSGFQKNYVISRDLSSLYNVLSPDATENWDISRITTQSSLSALFDQRYFLK</sequence>
<evidence type="ECO:0000259" key="2">
    <source>
        <dbReference type="PROSITE" id="PS51370"/>
    </source>
</evidence>
<feature type="domain" description="TCP" evidence="1">
    <location>
        <begin position="1"/>
        <end position="16"/>
    </location>
</feature>
<dbReference type="InterPro" id="IPR017888">
    <property type="entry name" value="CYC/TB1_R_domain"/>
</dbReference>
<dbReference type="Pfam" id="PF03634">
    <property type="entry name" value="TCP"/>
    <property type="match status" value="1"/>
</dbReference>
<reference evidence="3" key="1">
    <citation type="journal article" date="2014" name="New Phytol.">
        <title>Duplication and expression of CYC2-like genes in the origin and maintenance of corolla zygomorphy in Lamiales.</title>
        <authorList>
            <person name="Zhong J."/>
            <person name="Kellogg E.A."/>
        </authorList>
    </citation>
    <scope>NUCLEOTIDE SEQUENCE</scope>
</reference>
<feature type="domain" description="R" evidence="2">
    <location>
        <begin position="84"/>
        <end position="101"/>
    </location>
</feature>
<proteinExistence type="predicted"/>
<dbReference type="PROSITE" id="PS51369">
    <property type="entry name" value="TCP"/>
    <property type="match status" value="1"/>
</dbReference>
<organism evidence="3">
    <name type="scientific">Polypremum procumbens</name>
    <name type="common">Juniper leaf</name>
    <dbReference type="NCBI Taxonomy" id="83689"/>
    <lineage>
        <taxon>Eukaryota</taxon>
        <taxon>Viridiplantae</taxon>
        <taxon>Streptophyta</taxon>
        <taxon>Embryophyta</taxon>
        <taxon>Tracheophyta</taxon>
        <taxon>Spermatophyta</taxon>
        <taxon>Magnoliopsida</taxon>
        <taxon>eudicotyledons</taxon>
        <taxon>Gunneridae</taxon>
        <taxon>Pentapetalae</taxon>
        <taxon>asterids</taxon>
        <taxon>lamiids</taxon>
        <taxon>Lamiales</taxon>
        <taxon>Tetrachondraceae</taxon>
        <taxon>Polypremum</taxon>
    </lineage>
</organism>
<dbReference type="AlphaFoldDB" id="A0A096ZGN2"/>
<name>A0A096ZGN2_POLPO</name>
<evidence type="ECO:0000259" key="1">
    <source>
        <dbReference type="PROSITE" id="PS51369"/>
    </source>
</evidence>